<proteinExistence type="predicted"/>
<evidence type="ECO:0000313" key="5">
    <source>
        <dbReference type="EMBL" id="CAF1005965.1"/>
    </source>
</evidence>
<reference evidence="6" key="1">
    <citation type="submission" date="2021-02" db="EMBL/GenBank/DDBJ databases">
        <authorList>
            <person name="Nowell W R."/>
        </authorList>
    </citation>
    <scope>NUCLEOTIDE SEQUENCE</scope>
</reference>
<dbReference type="InterPro" id="IPR011009">
    <property type="entry name" value="Kinase-like_dom_sf"/>
</dbReference>
<dbReference type="GO" id="GO:0031032">
    <property type="term" value="P:actomyosin structure organization"/>
    <property type="evidence" value="ECO:0007669"/>
    <property type="project" value="TreeGrafter"/>
</dbReference>
<dbReference type="Proteomes" id="UP000663828">
    <property type="component" value="Unassembled WGS sequence"/>
</dbReference>
<dbReference type="EMBL" id="CAJNOR010000781">
    <property type="protein sequence ID" value="CAF1005965.1"/>
    <property type="molecule type" value="Genomic_DNA"/>
</dbReference>
<dbReference type="InterPro" id="IPR000719">
    <property type="entry name" value="Prot_kinase_dom"/>
</dbReference>
<evidence type="ECO:0000256" key="2">
    <source>
        <dbReference type="ARBA" id="ARBA00047899"/>
    </source>
</evidence>
<protein>
    <recommendedName>
        <fullName evidence="4">Protein kinase domain-containing protein</fullName>
    </recommendedName>
</protein>
<feature type="non-terminal residue" evidence="6">
    <location>
        <position position="1"/>
    </location>
</feature>
<dbReference type="PANTHER" id="PTHR22988">
    <property type="entry name" value="MYOTONIC DYSTROPHY S/T KINASE-RELATED"/>
    <property type="match status" value="1"/>
</dbReference>
<sequence>MVNQMATSSKDLTQRTRQLEERIVDPRSSISIDSLLDSLIALTYDSEGLKKTKNFDTFFSKFHAPTREIREKRVNFDDFETLKIIGRGAFGTVDLVRQKPSGQVYAM</sequence>
<evidence type="ECO:0000256" key="1">
    <source>
        <dbReference type="ARBA" id="ARBA00022553"/>
    </source>
</evidence>
<dbReference type="Gene3D" id="3.30.200.20">
    <property type="entry name" value="Phosphorylase Kinase, domain 1"/>
    <property type="match status" value="1"/>
</dbReference>
<dbReference type="InterPro" id="IPR050839">
    <property type="entry name" value="Rho-assoc_Ser/Thr_Kinase"/>
</dbReference>
<evidence type="ECO:0000313" key="6">
    <source>
        <dbReference type="EMBL" id="CAF1189107.1"/>
    </source>
</evidence>
<comment type="caution">
    <text evidence="6">The sequence shown here is derived from an EMBL/GenBank/DDBJ whole genome shotgun (WGS) entry which is preliminary data.</text>
</comment>
<keyword evidence="7" id="KW-1185">Reference proteome</keyword>
<comment type="catalytic activity">
    <reaction evidence="2">
        <text>L-threonyl-[protein] + ATP = O-phospho-L-threonyl-[protein] + ADP + H(+)</text>
        <dbReference type="Rhea" id="RHEA:46608"/>
        <dbReference type="Rhea" id="RHEA-COMP:11060"/>
        <dbReference type="Rhea" id="RHEA-COMP:11605"/>
        <dbReference type="ChEBI" id="CHEBI:15378"/>
        <dbReference type="ChEBI" id="CHEBI:30013"/>
        <dbReference type="ChEBI" id="CHEBI:30616"/>
        <dbReference type="ChEBI" id="CHEBI:61977"/>
        <dbReference type="ChEBI" id="CHEBI:456216"/>
        <dbReference type="EC" id="2.7.11.1"/>
    </reaction>
</comment>
<keyword evidence="1" id="KW-0597">Phosphoprotein</keyword>
<dbReference type="EMBL" id="CAJNOR010001720">
    <property type="protein sequence ID" value="CAF1189107.1"/>
    <property type="molecule type" value="Genomic_DNA"/>
</dbReference>
<feature type="domain" description="Protein kinase" evidence="4">
    <location>
        <begin position="79"/>
        <end position="107"/>
    </location>
</feature>
<dbReference type="GO" id="GO:0005856">
    <property type="term" value="C:cytoskeleton"/>
    <property type="evidence" value="ECO:0007669"/>
    <property type="project" value="TreeGrafter"/>
</dbReference>
<name>A0A814VCC1_ADIRI</name>
<dbReference type="GO" id="GO:0004674">
    <property type="term" value="F:protein serine/threonine kinase activity"/>
    <property type="evidence" value="ECO:0007669"/>
    <property type="project" value="UniProtKB-EC"/>
</dbReference>
<evidence type="ECO:0000313" key="7">
    <source>
        <dbReference type="Proteomes" id="UP000663828"/>
    </source>
</evidence>
<dbReference type="GO" id="GO:0005524">
    <property type="term" value="F:ATP binding"/>
    <property type="evidence" value="ECO:0007669"/>
    <property type="project" value="InterPro"/>
</dbReference>
<evidence type="ECO:0000259" key="4">
    <source>
        <dbReference type="PROSITE" id="PS50011"/>
    </source>
</evidence>
<accession>A0A814VCC1</accession>
<dbReference type="SUPFAM" id="SSF56112">
    <property type="entry name" value="Protein kinase-like (PK-like)"/>
    <property type="match status" value="1"/>
</dbReference>
<dbReference type="PROSITE" id="PS50011">
    <property type="entry name" value="PROTEIN_KINASE_DOM"/>
    <property type="match status" value="1"/>
</dbReference>
<dbReference type="AlphaFoldDB" id="A0A814VCC1"/>
<evidence type="ECO:0000256" key="3">
    <source>
        <dbReference type="ARBA" id="ARBA00048679"/>
    </source>
</evidence>
<comment type="catalytic activity">
    <reaction evidence="3">
        <text>L-seryl-[protein] + ATP = O-phospho-L-seryl-[protein] + ADP + H(+)</text>
        <dbReference type="Rhea" id="RHEA:17989"/>
        <dbReference type="Rhea" id="RHEA-COMP:9863"/>
        <dbReference type="Rhea" id="RHEA-COMP:11604"/>
        <dbReference type="ChEBI" id="CHEBI:15378"/>
        <dbReference type="ChEBI" id="CHEBI:29999"/>
        <dbReference type="ChEBI" id="CHEBI:30616"/>
        <dbReference type="ChEBI" id="CHEBI:83421"/>
        <dbReference type="ChEBI" id="CHEBI:456216"/>
        <dbReference type="EC" id="2.7.11.1"/>
    </reaction>
</comment>
<gene>
    <name evidence="5" type="ORF">XAT740_LOCUS13462</name>
    <name evidence="6" type="ORF">XAT740_LOCUS23011</name>
</gene>
<organism evidence="6 7">
    <name type="scientific">Adineta ricciae</name>
    <name type="common">Rotifer</name>
    <dbReference type="NCBI Taxonomy" id="249248"/>
    <lineage>
        <taxon>Eukaryota</taxon>
        <taxon>Metazoa</taxon>
        <taxon>Spiralia</taxon>
        <taxon>Gnathifera</taxon>
        <taxon>Rotifera</taxon>
        <taxon>Eurotatoria</taxon>
        <taxon>Bdelloidea</taxon>
        <taxon>Adinetida</taxon>
        <taxon>Adinetidae</taxon>
        <taxon>Adineta</taxon>
    </lineage>
</organism>
<dbReference type="PANTHER" id="PTHR22988:SF71">
    <property type="entry name" value="CITRON RHO-INTERACTING KINASE"/>
    <property type="match status" value="1"/>
</dbReference>
<dbReference type="GO" id="GO:0005737">
    <property type="term" value="C:cytoplasm"/>
    <property type="evidence" value="ECO:0007669"/>
    <property type="project" value="TreeGrafter"/>
</dbReference>
<feature type="non-terminal residue" evidence="6">
    <location>
        <position position="107"/>
    </location>
</feature>